<evidence type="ECO:0000259" key="6">
    <source>
        <dbReference type="Pfam" id="PF23024"/>
    </source>
</evidence>
<evidence type="ECO:0000256" key="3">
    <source>
        <dbReference type="ARBA" id="ARBA00022832"/>
    </source>
</evidence>
<dbReference type="GO" id="GO:0016874">
    <property type="term" value="F:ligase activity"/>
    <property type="evidence" value="ECO:0007669"/>
    <property type="project" value="UniProtKB-KW"/>
</dbReference>
<dbReference type="InterPro" id="IPR025110">
    <property type="entry name" value="AMP-bd_C"/>
</dbReference>
<evidence type="ECO:0000256" key="2">
    <source>
        <dbReference type="ARBA" id="ARBA00022598"/>
    </source>
</evidence>
<feature type="domain" description="AMP-dependent synthetase/ligase" evidence="5">
    <location>
        <begin position="20"/>
        <end position="422"/>
    </location>
</feature>
<dbReference type="InterPro" id="IPR042099">
    <property type="entry name" value="ANL_N_sf"/>
</dbReference>
<dbReference type="CDD" id="cd05931">
    <property type="entry name" value="FAAL"/>
    <property type="match status" value="1"/>
</dbReference>
<dbReference type="Proteomes" id="UP001464891">
    <property type="component" value="Unassembled WGS sequence"/>
</dbReference>
<evidence type="ECO:0000256" key="1">
    <source>
        <dbReference type="ARBA" id="ARBA00006432"/>
    </source>
</evidence>
<keyword evidence="2 7" id="KW-0436">Ligase</keyword>
<comment type="similarity">
    <text evidence="1">Belongs to the ATP-dependent AMP-binding enzyme family.</text>
</comment>
<protein>
    <submittedName>
        <fullName evidence="7">Fatty acyl-AMP ligase</fullName>
    </submittedName>
</protein>
<evidence type="ECO:0000259" key="5">
    <source>
        <dbReference type="Pfam" id="PF00501"/>
    </source>
</evidence>
<name>A0ABV0J1J6_9CYAN</name>
<dbReference type="SUPFAM" id="SSF56801">
    <property type="entry name" value="Acetyl-CoA synthetase-like"/>
    <property type="match status" value="1"/>
</dbReference>
<dbReference type="EMBL" id="JAMPKM010000001">
    <property type="protein sequence ID" value="MEP0815649.1"/>
    <property type="molecule type" value="Genomic_DNA"/>
</dbReference>
<evidence type="ECO:0000313" key="8">
    <source>
        <dbReference type="Proteomes" id="UP001464891"/>
    </source>
</evidence>
<keyword evidence="4" id="KW-0443">Lipid metabolism</keyword>
<dbReference type="InterPro" id="IPR020845">
    <property type="entry name" value="AMP-binding_CS"/>
</dbReference>
<evidence type="ECO:0000313" key="7">
    <source>
        <dbReference type="EMBL" id="MEP0815649.1"/>
    </source>
</evidence>
<dbReference type="InterPro" id="IPR000873">
    <property type="entry name" value="AMP-dep_synth/lig_dom"/>
</dbReference>
<dbReference type="PANTHER" id="PTHR22754">
    <property type="entry name" value="DISCO-INTERACTING PROTEIN 2 DIP2 -RELATED"/>
    <property type="match status" value="1"/>
</dbReference>
<dbReference type="InterPro" id="IPR045851">
    <property type="entry name" value="AMP-bd_C_sf"/>
</dbReference>
<evidence type="ECO:0000256" key="4">
    <source>
        <dbReference type="ARBA" id="ARBA00023098"/>
    </source>
</evidence>
<dbReference type="Pfam" id="PF23024">
    <property type="entry name" value="AMP-dom_DIP2-like"/>
    <property type="match status" value="1"/>
</dbReference>
<dbReference type="Gene3D" id="3.30.300.30">
    <property type="match status" value="1"/>
</dbReference>
<feature type="domain" description="AMP-binding enzyme C-terminal" evidence="6">
    <location>
        <begin position="466"/>
        <end position="579"/>
    </location>
</feature>
<sequence length="610" mass="67876">MTQCLSQPIVEFSTLIELLRWRSQQQPEGHAYTFLVDGKTAGPTLTYAELDRQARAIGALLQQHQAQGERALLLYPQGLDVIAAFCGCLYAGIIAIPVPPPDGSRLKRTLPRLRAIVKDAQASVVLTTSRIFDILANAGLEFPEFQSMRWIDTEQVDLTLAEQWQDPNVNSNTLAYLQYTSGSTSTPKGVMISHKNLMFHSAYLQRACGYTPESVTVTWMPYFHDYGLVEGLTQPLYNGTPCYVMSPFAFIKQPVRWLQAISRYRATHSQGPNFAYDQCVRRVTPAQLETLDLSSWQGAGNAAEPINPRVMESFYETFSPCGFQWHAFAPAYGLAEATLLVSTSPVRTSPVICTVEAAAIEKNRIVLAPPTQTEGVRTIASCGRLVCETQVAIANSPTLTRCAADEVGEIWVADPGVAQGYWQRPEETKTTFQAYLQDTGEGPFLRTGDLGFMQDGELFITGRIKDLIIIRGTNHYPQDIEWTVQEVSPALRPDYGAAFSVELEGEERLVVVQEVERQAQNLDVDEVISEIRQAIAEQHELQVYVVVLVKPGNILKTSSGKIQRQACRSSFLAGELEVLADWSENPQIRSNFRHLQGDVNSLLQRIQTTH</sequence>
<gene>
    <name evidence="7" type="ORF">NC998_00895</name>
</gene>
<proteinExistence type="inferred from homology"/>
<comment type="caution">
    <text evidence="7">The sequence shown here is derived from an EMBL/GenBank/DDBJ whole genome shotgun (WGS) entry which is preliminary data.</text>
</comment>
<dbReference type="PROSITE" id="PS00455">
    <property type="entry name" value="AMP_BINDING"/>
    <property type="match status" value="1"/>
</dbReference>
<dbReference type="Gene3D" id="3.40.50.12780">
    <property type="entry name" value="N-terminal domain of ligase-like"/>
    <property type="match status" value="1"/>
</dbReference>
<keyword evidence="8" id="KW-1185">Reference proteome</keyword>
<accession>A0ABV0J1J6</accession>
<dbReference type="RefSeq" id="WP_190431196.1">
    <property type="nucleotide sequence ID" value="NZ_JAMPKM010000001.1"/>
</dbReference>
<reference evidence="7 8" key="1">
    <citation type="submission" date="2022-04" db="EMBL/GenBank/DDBJ databases">
        <title>Positive selection, recombination, and allopatry shape intraspecific diversity of widespread and dominant cyanobacteria.</title>
        <authorList>
            <person name="Wei J."/>
            <person name="Shu W."/>
            <person name="Hu C."/>
        </authorList>
    </citation>
    <scope>NUCLEOTIDE SEQUENCE [LARGE SCALE GENOMIC DNA]</scope>
    <source>
        <strain evidence="7 8">GB2-A4</strain>
    </source>
</reference>
<dbReference type="Pfam" id="PF00501">
    <property type="entry name" value="AMP-binding"/>
    <property type="match status" value="1"/>
</dbReference>
<keyword evidence="3" id="KW-0276">Fatty acid metabolism</keyword>
<organism evidence="7 8">
    <name type="scientific">Trichocoleus desertorum GB2-A4</name>
    <dbReference type="NCBI Taxonomy" id="2933944"/>
    <lineage>
        <taxon>Bacteria</taxon>
        <taxon>Bacillati</taxon>
        <taxon>Cyanobacteriota</taxon>
        <taxon>Cyanophyceae</taxon>
        <taxon>Leptolyngbyales</taxon>
        <taxon>Trichocoleusaceae</taxon>
        <taxon>Trichocoleus</taxon>
    </lineage>
</organism>
<dbReference type="InterPro" id="IPR040097">
    <property type="entry name" value="FAAL/FAAC"/>
</dbReference>
<dbReference type="PANTHER" id="PTHR22754:SF32">
    <property type="entry name" value="DISCO-INTERACTING PROTEIN 2"/>
    <property type="match status" value="1"/>
</dbReference>